<keyword evidence="3" id="KW-1185">Reference proteome</keyword>
<sequence length="142" mass="16464">MNITRERSNSLVTQLIEKALNSDGNNSNGNKLYGGVNRWNLIRFYIKFNDLKIHNSLLKINARSINESIYYDFQIFELLNTSDQVQVLDLGIHEVQECIIFFQTAIDELCLCLNYIVSIIISWIISAIPSNVNHYFKQAEFI</sequence>
<name>A0ABR2IPV2_9EUKA</name>
<gene>
    <name evidence="2" type="ORF">M9Y10_009952</name>
</gene>
<keyword evidence="1" id="KW-0812">Transmembrane</keyword>
<protein>
    <submittedName>
        <fullName evidence="2">Uncharacterized protein</fullName>
    </submittedName>
</protein>
<feature type="transmembrane region" description="Helical" evidence="1">
    <location>
        <begin position="109"/>
        <end position="128"/>
    </location>
</feature>
<keyword evidence="1" id="KW-1133">Transmembrane helix</keyword>
<comment type="caution">
    <text evidence="2">The sequence shown here is derived from an EMBL/GenBank/DDBJ whole genome shotgun (WGS) entry which is preliminary data.</text>
</comment>
<dbReference type="EMBL" id="JAPFFF010000015">
    <property type="protein sequence ID" value="KAK8866983.1"/>
    <property type="molecule type" value="Genomic_DNA"/>
</dbReference>
<keyword evidence="1" id="KW-0472">Membrane</keyword>
<reference evidence="2 3" key="1">
    <citation type="submission" date="2024-04" db="EMBL/GenBank/DDBJ databases">
        <title>Tritrichomonas musculus Genome.</title>
        <authorList>
            <person name="Alves-Ferreira E."/>
            <person name="Grigg M."/>
            <person name="Lorenzi H."/>
            <person name="Galac M."/>
        </authorList>
    </citation>
    <scope>NUCLEOTIDE SEQUENCE [LARGE SCALE GENOMIC DNA]</scope>
    <source>
        <strain evidence="2 3">EAF2021</strain>
    </source>
</reference>
<evidence type="ECO:0000256" key="1">
    <source>
        <dbReference type="SAM" id="Phobius"/>
    </source>
</evidence>
<organism evidence="2 3">
    <name type="scientific">Tritrichomonas musculus</name>
    <dbReference type="NCBI Taxonomy" id="1915356"/>
    <lineage>
        <taxon>Eukaryota</taxon>
        <taxon>Metamonada</taxon>
        <taxon>Parabasalia</taxon>
        <taxon>Tritrichomonadida</taxon>
        <taxon>Tritrichomonadidae</taxon>
        <taxon>Tritrichomonas</taxon>
    </lineage>
</organism>
<evidence type="ECO:0000313" key="3">
    <source>
        <dbReference type="Proteomes" id="UP001470230"/>
    </source>
</evidence>
<dbReference type="Proteomes" id="UP001470230">
    <property type="component" value="Unassembled WGS sequence"/>
</dbReference>
<accession>A0ABR2IPV2</accession>
<evidence type="ECO:0000313" key="2">
    <source>
        <dbReference type="EMBL" id="KAK8866983.1"/>
    </source>
</evidence>
<proteinExistence type="predicted"/>